<dbReference type="SUPFAM" id="SSF81382">
    <property type="entry name" value="Skp1 dimerisation domain-like"/>
    <property type="match status" value="1"/>
</dbReference>
<dbReference type="Pfam" id="PF01466">
    <property type="entry name" value="Skp1"/>
    <property type="match status" value="1"/>
</dbReference>
<dbReference type="InterPro" id="IPR011333">
    <property type="entry name" value="SKP1/BTB/POZ_sf"/>
</dbReference>
<protein>
    <recommendedName>
        <fullName evidence="7">SKP1 component POZ domain-containing protein</fullName>
    </recommendedName>
</protein>
<organism evidence="5 6">
    <name type="scientific">Marasmius tenuissimus</name>
    <dbReference type="NCBI Taxonomy" id="585030"/>
    <lineage>
        <taxon>Eukaryota</taxon>
        <taxon>Fungi</taxon>
        <taxon>Dikarya</taxon>
        <taxon>Basidiomycota</taxon>
        <taxon>Agaricomycotina</taxon>
        <taxon>Agaricomycetes</taxon>
        <taxon>Agaricomycetidae</taxon>
        <taxon>Agaricales</taxon>
        <taxon>Marasmiineae</taxon>
        <taxon>Marasmiaceae</taxon>
        <taxon>Marasmius</taxon>
    </lineage>
</organism>
<dbReference type="PANTHER" id="PTHR11165">
    <property type="entry name" value="SKP1"/>
    <property type="match status" value="1"/>
</dbReference>
<name>A0ABR3A663_9AGAR</name>
<dbReference type="InterPro" id="IPR001232">
    <property type="entry name" value="SKP1-like"/>
</dbReference>
<comment type="caution">
    <text evidence="5">The sequence shown here is derived from an EMBL/GenBank/DDBJ whole genome shotgun (WGS) entry which is preliminary data.</text>
</comment>
<evidence type="ECO:0000259" key="3">
    <source>
        <dbReference type="Pfam" id="PF01466"/>
    </source>
</evidence>
<sequence>MAVLVSSDGKEFTVERDVAEHLTLINGPQLEETNEPIPLPGVPSAGLEKVLEYCEHHRGELLEGNKHSEWDRHFIGGVDQKTLFLIIQAANYLEIQPLIDLGSSAVADLIKGKTPEQIRTLFNIVNDEPSAVQYVDQSSVLPDRGINTHSLFLPELRQLGKDELKPSLGCFDVCPIATCCTQTRAGSVISISRTINKVYALRRAPSCDEESGAQTELSGLNTIAAEA</sequence>
<dbReference type="CDD" id="cd18322">
    <property type="entry name" value="BTB_POZ_SKP1"/>
    <property type="match status" value="1"/>
</dbReference>
<proteinExistence type="inferred from homology"/>
<dbReference type="SMART" id="SM00512">
    <property type="entry name" value="Skp1"/>
    <property type="match status" value="1"/>
</dbReference>
<evidence type="ECO:0000313" key="6">
    <source>
        <dbReference type="Proteomes" id="UP001437256"/>
    </source>
</evidence>
<evidence type="ECO:0000259" key="4">
    <source>
        <dbReference type="Pfam" id="PF03931"/>
    </source>
</evidence>
<comment type="similarity">
    <text evidence="1">Belongs to the SKP1 family.</text>
</comment>
<dbReference type="Proteomes" id="UP001437256">
    <property type="component" value="Unassembled WGS sequence"/>
</dbReference>
<feature type="domain" description="SKP1 component dimerisation" evidence="3">
    <location>
        <begin position="96"/>
        <end position="128"/>
    </location>
</feature>
<evidence type="ECO:0000256" key="2">
    <source>
        <dbReference type="ARBA" id="ARBA00022786"/>
    </source>
</evidence>
<evidence type="ECO:0000313" key="5">
    <source>
        <dbReference type="EMBL" id="KAL0068484.1"/>
    </source>
</evidence>
<dbReference type="EMBL" id="JBBXMP010000018">
    <property type="protein sequence ID" value="KAL0068484.1"/>
    <property type="molecule type" value="Genomic_DNA"/>
</dbReference>
<dbReference type="InterPro" id="IPR036296">
    <property type="entry name" value="SKP1-like_dim_sf"/>
</dbReference>
<dbReference type="InterPro" id="IPR016073">
    <property type="entry name" value="Skp1_comp_POZ"/>
</dbReference>
<keyword evidence="6" id="KW-1185">Reference proteome</keyword>
<gene>
    <name evidence="5" type="ORF">AAF712_004562</name>
</gene>
<dbReference type="SUPFAM" id="SSF54695">
    <property type="entry name" value="POZ domain"/>
    <property type="match status" value="1"/>
</dbReference>
<evidence type="ECO:0008006" key="7">
    <source>
        <dbReference type="Google" id="ProtNLM"/>
    </source>
</evidence>
<dbReference type="Gene3D" id="3.30.710.10">
    <property type="entry name" value="Potassium Channel Kv1.1, Chain A"/>
    <property type="match status" value="1"/>
</dbReference>
<dbReference type="InterPro" id="IPR016072">
    <property type="entry name" value="Skp1_comp_dimer"/>
</dbReference>
<feature type="domain" description="SKP1 component POZ" evidence="4">
    <location>
        <begin position="2"/>
        <end position="58"/>
    </location>
</feature>
<reference evidence="5 6" key="1">
    <citation type="submission" date="2024-05" db="EMBL/GenBank/DDBJ databases">
        <title>A draft genome resource for the thread blight pathogen Marasmius tenuissimus strain MS-2.</title>
        <authorList>
            <person name="Yulfo-Soto G.E."/>
            <person name="Baruah I.K."/>
            <person name="Amoako-Attah I."/>
            <person name="Bukari Y."/>
            <person name="Meinhardt L.W."/>
            <person name="Bailey B.A."/>
            <person name="Cohen S.P."/>
        </authorList>
    </citation>
    <scope>NUCLEOTIDE SEQUENCE [LARGE SCALE GENOMIC DNA]</scope>
    <source>
        <strain evidence="5 6">MS-2</strain>
    </source>
</reference>
<dbReference type="Pfam" id="PF03931">
    <property type="entry name" value="Skp1_POZ"/>
    <property type="match status" value="1"/>
</dbReference>
<dbReference type="InterPro" id="IPR016897">
    <property type="entry name" value="SKP1"/>
</dbReference>
<evidence type="ECO:0000256" key="1">
    <source>
        <dbReference type="ARBA" id="ARBA00009993"/>
    </source>
</evidence>
<keyword evidence="2" id="KW-0833">Ubl conjugation pathway</keyword>
<accession>A0ABR3A663</accession>